<dbReference type="Gene3D" id="1.10.260.40">
    <property type="entry name" value="lambda repressor-like DNA-binding domains"/>
    <property type="match status" value="1"/>
</dbReference>
<dbReference type="InterPro" id="IPR028082">
    <property type="entry name" value="Peripla_BP_I"/>
</dbReference>
<dbReference type="PRINTS" id="PR00036">
    <property type="entry name" value="HTHLACI"/>
</dbReference>
<evidence type="ECO:0000259" key="4">
    <source>
        <dbReference type="PROSITE" id="PS50932"/>
    </source>
</evidence>
<dbReference type="GO" id="GO:0000976">
    <property type="term" value="F:transcription cis-regulatory region binding"/>
    <property type="evidence" value="ECO:0007669"/>
    <property type="project" value="TreeGrafter"/>
</dbReference>
<sequence>MRSITINDVAAKAGVSIKTVSRVLNREPNVKDDTRERVLAAVQELNYKPNVSARSLAGSRSYLIGVFFDNPSPAYNADVHMGAVLRCREAGYHLLVEPLDSTAADFRAQLIAMLATLRVDGVLLTPPVCDNPVLLDALEAAQVPYVRVAPDGQLDRAAYVRMDDRLAAQEMTNHLISQGHRDIGFIKGHPDHGASHLREEGFREAMKAHGVPVREEWAVQGWFSFQSGFEAAKSLLAAKDRPTAVFASNDDMALGVIAAANQLRLTVPDDLSVVGFDDTPSARMVWPQLTTIRQPIATMAAAAADLLISGEMTTDDGAPASRMLDFELVVRDSTKPLKG</sequence>
<dbReference type="SUPFAM" id="SSF47413">
    <property type="entry name" value="lambda repressor-like DNA-binding domains"/>
    <property type="match status" value="1"/>
</dbReference>
<dbReference type="Gene3D" id="3.40.50.2300">
    <property type="match status" value="2"/>
</dbReference>
<organism evidence="5">
    <name type="scientific">Caulobacter sp. 73W</name>
    <dbReference type="NCBI Taxonomy" id="3161137"/>
    <lineage>
        <taxon>Bacteria</taxon>
        <taxon>Pseudomonadati</taxon>
        <taxon>Pseudomonadota</taxon>
        <taxon>Alphaproteobacteria</taxon>
        <taxon>Caulobacterales</taxon>
        <taxon>Caulobacteraceae</taxon>
        <taxon>Caulobacter</taxon>
    </lineage>
</organism>
<reference evidence="5" key="1">
    <citation type="submission" date="2024-06" db="EMBL/GenBank/DDBJ databases">
        <title>Caulobacter inopinatus, sp. nov.</title>
        <authorList>
            <person name="Donachie S.P."/>
        </authorList>
    </citation>
    <scope>NUCLEOTIDE SEQUENCE</scope>
    <source>
        <strain evidence="5">73W</strain>
    </source>
</reference>
<dbReference type="PANTHER" id="PTHR30146:SF153">
    <property type="entry name" value="LACTOSE OPERON REPRESSOR"/>
    <property type="match status" value="1"/>
</dbReference>
<dbReference type="SUPFAM" id="SSF53822">
    <property type="entry name" value="Periplasmic binding protein-like I"/>
    <property type="match status" value="1"/>
</dbReference>
<dbReference type="SMART" id="SM00354">
    <property type="entry name" value="HTH_LACI"/>
    <property type="match status" value="1"/>
</dbReference>
<dbReference type="RefSeq" id="WP_369062483.1">
    <property type="nucleotide sequence ID" value="NZ_CP158375.1"/>
</dbReference>
<evidence type="ECO:0000256" key="2">
    <source>
        <dbReference type="ARBA" id="ARBA00023125"/>
    </source>
</evidence>
<accession>A0AB39KXZ2</accession>
<dbReference type="CDD" id="cd01392">
    <property type="entry name" value="HTH_LacI"/>
    <property type="match status" value="1"/>
</dbReference>
<evidence type="ECO:0000313" key="5">
    <source>
        <dbReference type="EMBL" id="XDO98608.1"/>
    </source>
</evidence>
<feature type="domain" description="HTH lacI-type" evidence="4">
    <location>
        <begin position="4"/>
        <end position="58"/>
    </location>
</feature>
<dbReference type="Pfam" id="PF13377">
    <property type="entry name" value="Peripla_BP_3"/>
    <property type="match status" value="1"/>
</dbReference>
<dbReference type="InterPro" id="IPR046335">
    <property type="entry name" value="LacI/GalR-like_sensor"/>
</dbReference>
<dbReference type="AlphaFoldDB" id="A0AB39KXZ2"/>
<dbReference type="PROSITE" id="PS00356">
    <property type="entry name" value="HTH_LACI_1"/>
    <property type="match status" value="1"/>
</dbReference>
<evidence type="ECO:0000256" key="1">
    <source>
        <dbReference type="ARBA" id="ARBA00023015"/>
    </source>
</evidence>
<dbReference type="PROSITE" id="PS50932">
    <property type="entry name" value="HTH_LACI_2"/>
    <property type="match status" value="1"/>
</dbReference>
<protein>
    <submittedName>
        <fullName evidence="5">LacI family DNA-binding transcriptional regulator</fullName>
    </submittedName>
</protein>
<dbReference type="InterPro" id="IPR010982">
    <property type="entry name" value="Lambda_DNA-bd_dom_sf"/>
</dbReference>
<dbReference type="PANTHER" id="PTHR30146">
    <property type="entry name" value="LACI-RELATED TRANSCRIPTIONAL REPRESSOR"/>
    <property type="match status" value="1"/>
</dbReference>
<keyword evidence="1" id="KW-0805">Transcription regulation</keyword>
<name>A0AB39KXZ2_9CAUL</name>
<dbReference type="CDD" id="cd01545">
    <property type="entry name" value="PBP1_SalR"/>
    <property type="match status" value="1"/>
</dbReference>
<dbReference type="GO" id="GO:0003700">
    <property type="term" value="F:DNA-binding transcription factor activity"/>
    <property type="evidence" value="ECO:0007669"/>
    <property type="project" value="TreeGrafter"/>
</dbReference>
<dbReference type="InterPro" id="IPR000843">
    <property type="entry name" value="HTH_LacI"/>
</dbReference>
<keyword evidence="2 5" id="KW-0238">DNA-binding</keyword>
<proteinExistence type="predicted"/>
<dbReference type="EMBL" id="CP158375">
    <property type="protein sequence ID" value="XDO98608.1"/>
    <property type="molecule type" value="Genomic_DNA"/>
</dbReference>
<keyword evidence="3" id="KW-0804">Transcription</keyword>
<gene>
    <name evidence="5" type="ORF">ABOZ73_04345</name>
</gene>
<dbReference type="Pfam" id="PF00356">
    <property type="entry name" value="LacI"/>
    <property type="match status" value="1"/>
</dbReference>
<evidence type="ECO:0000256" key="3">
    <source>
        <dbReference type="ARBA" id="ARBA00023163"/>
    </source>
</evidence>